<dbReference type="InterPro" id="IPR004026">
    <property type="entry name" value="Ada_DNA_repair_Zn-bd"/>
</dbReference>
<dbReference type="GO" id="GO:0008725">
    <property type="term" value="F:DNA-3-methyladenine glycosylase activity"/>
    <property type="evidence" value="ECO:0007669"/>
    <property type="project" value="TreeGrafter"/>
</dbReference>
<evidence type="ECO:0000256" key="8">
    <source>
        <dbReference type="ARBA" id="ARBA00022833"/>
    </source>
</evidence>
<dbReference type="Gene3D" id="1.10.10.60">
    <property type="entry name" value="Homeodomain-like"/>
    <property type="match status" value="1"/>
</dbReference>
<evidence type="ECO:0000256" key="4">
    <source>
        <dbReference type="ARBA" id="ARBA00022603"/>
    </source>
</evidence>
<dbReference type="STRING" id="927083.DB32_003002"/>
<dbReference type="GO" id="GO:0043916">
    <property type="term" value="F:DNA-7-methylguanine glycosylase activity"/>
    <property type="evidence" value="ECO:0007669"/>
    <property type="project" value="TreeGrafter"/>
</dbReference>
<dbReference type="Gene3D" id="3.30.310.20">
    <property type="entry name" value="DNA-3-methyladenine glycosylase AlkA, N-terminal domain"/>
    <property type="match status" value="1"/>
</dbReference>
<feature type="domain" description="HTH araC/xylS-type" evidence="14">
    <location>
        <begin position="87"/>
        <end position="185"/>
    </location>
</feature>
<dbReference type="Proteomes" id="UP000034883">
    <property type="component" value="Chromosome"/>
</dbReference>
<evidence type="ECO:0000256" key="11">
    <source>
        <dbReference type="ARBA" id="ARBA00023159"/>
    </source>
</evidence>
<dbReference type="Pfam" id="PF12833">
    <property type="entry name" value="HTH_18"/>
    <property type="match status" value="1"/>
</dbReference>
<keyword evidence="10" id="KW-0238">DNA-binding</keyword>
<evidence type="ECO:0000256" key="12">
    <source>
        <dbReference type="ARBA" id="ARBA00023163"/>
    </source>
</evidence>
<dbReference type="GO" id="GO:0008270">
    <property type="term" value="F:zinc ion binding"/>
    <property type="evidence" value="ECO:0007669"/>
    <property type="project" value="InterPro"/>
</dbReference>
<keyword evidence="5" id="KW-0808">Transferase</keyword>
<dbReference type="SMART" id="SM00342">
    <property type="entry name" value="HTH_ARAC"/>
    <property type="match status" value="1"/>
</dbReference>
<evidence type="ECO:0000256" key="2">
    <source>
        <dbReference type="ARBA" id="ARBA00001947"/>
    </source>
</evidence>
<keyword evidence="7" id="KW-0227">DNA damage</keyword>
<dbReference type="InterPro" id="IPR009057">
    <property type="entry name" value="Homeodomain-like_sf"/>
</dbReference>
<dbReference type="Pfam" id="PF06029">
    <property type="entry name" value="AlkA_N"/>
    <property type="match status" value="1"/>
</dbReference>
<dbReference type="Gene3D" id="1.10.340.30">
    <property type="entry name" value="Hypothetical protein, domain 2"/>
    <property type="match status" value="1"/>
</dbReference>
<dbReference type="AlphaFoldDB" id="A0A0F6YIE9"/>
<sequence length="476" mass="51058">MTLDADTCYRALVARDARFDGVFFVGVATTGIYCRPVCRARTPGRDRCTFHRSAAAAERAGFRACLRCRPELAPGDAPIDSVPRLVARAVARLDEAARGEVSVAAIAHDLGVSDRHLRRAIEAELGVSPRELVASRRLAIAKQLVVGSSLSLAQVAFASGYGSVRRFNDAFRARFARTPTSLRAGRAREDEGVITLHLGVRAPFAWSDLLVFLTSRALPGLEWVDGGAWHRAVRIEDRAGVIRASSEPARAMVRVEIPTALAPYAMMIAARVRAVLDLDAAPARIDETLAADPALRRSVARRPGLRVPGAWDGFELAVRAILGQQVSVAAARTLAARIVAALGPTPIDGALAFPDAAAIVRAGPEALSALGVLPARARSIVALARMVDEGALRLDRGADPDATMSALQTIEGVGPWTASYVAMRALRWPDALPASDLVLKKRLGAKSEGAVRAHAERWRPWRAYGVMHVWARGEEE</sequence>
<keyword evidence="11" id="KW-0010">Activator</keyword>
<dbReference type="GO" id="GO:0043565">
    <property type="term" value="F:sequence-specific DNA binding"/>
    <property type="evidence" value="ECO:0007669"/>
    <property type="project" value="InterPro"/>
</dbReference>
<dbReference type="SUPFAM" id="SSF48150">
    <property type="entry name" value="DNA-glycosylase"/>
    <property type="match status" value="1"/>
</dbReference>
<dbReference type="Pfam" id="PF02805">
    <property type="entry name" value="Ada_Zn_binding"/>
    <property type="match status" value="1"/>
</dbReference>
<keyword evidence="13" id="KW-0234">DNA repair</keyword>
<dbReference type="InterPro" id="IPR018060">
    <property type="entry name" value="HTH_AraC"/>
</dbReference>
<comment type="cofactor">
    <cofactor evidence="2">
        <name>Zn(2+)</name>
        <dbReference type="ChEBI" id="CHEBI:29105"/>
    </cofactor>
</comment>
<dbReference type="InterPro" id="IPR023170">
    <property type="entry name" value="HhH_base_excis_C"/>
</dbReference>
<keyword evidence="12" id="KW-0804">Transcription</keyword>
<dbReference type="GO" id="GO:0006285">
    <property type="term" value="P:base-excision repair, AP site formation"/>
    <property type="evidence" value="ECO:0007669"/>
    <property type="project" value="TreeGrafter"/>
</dbReference>
<dbReference type="GO" id="GO:0005737">
    <property type="term" value="C:cytoplasm"/>
    <property type="evidence" value="ECO:0007669"/>
    <property type="project" value="TreeGrafter"/>
</dbReference>
<dbReference type="InterPro" id="IPR037046">
    <property type="entry name" value="AlkA_N_sf"/>
</dbReference>
<evidence type="ECO:0000256" key="7">
    <source>
        <dbReference type="ARBA" id="ARBA00022763"/>
    </source>
</evidence>
<accession>A0A0F6YIE9</accession>
<dbReference type="SMART" id="SM00478">
    <property type="entry name" value="ENDO3c"/>
    <property type="match status" value="1"/>
</dbReference>
<evidence type="ECO:0000259" key="14">
    <source>
        <dbReference type="PROSITE" id="PS01124"/>
    </source>
</evidence>
<dbReference type="PROSITE" id="PS01124">
    <property type="entry name" value="HTH_ARAC_FAMILY_2"/>
    <property type="match status" value="1"/>
</dbReference>
<evidence type="ECO:0000256" key="5">
    <source>
        <dbReference type="ARBA" id="ARBA00022679"/>
    </source>
</evidence>
<dbReference type="RefSeq" id="WP_053233078.1">
    <property type="nucleotide sequence ID" value="NZ_CP011125.1"/>
</dbReference>
<dbReference type="Gene3D" id="3.40.10.10">
    <property type="entry name" value="DNA Methylphosphotriester Repair Domain"/>
    <property type="match status" value="1"/>
</dbReference>
<dbReference type="InterPro" id="IPR018062">
    <property type="entry name" value="HTH_AraC-typ_CS"/>
</dbReference>
<dbReference type="InterPro" id="IPR010316">
    <property type="entry name" value="AlkA_N"/>
</dbReference>
<dbReference type="Pfam" id="PF00730">
    <property type="entry name" value="HhH-GPD"/>
    <property type="match status" value="1"/>
</dbReference>
<dbReference type="GO" id="GO:0032993">
    <property type="term" value="C:protein-DNA complex"/>
    <property type="evidence" value="ECO:0007669"/>
    <property type="project" value="TreeGrafter"/>
</dbReference>
<evidence type="ECO:0000313" key="15">
    <source>
        <dbReference type="EMBL" id="AKF05853.1"/>
    </source>
</evidence>
<dbReference type="SMART" id="SM01009">
    <property type="entry name" value="AlkA_N"/>
    <property type="match status" value="1"/>
</dbReference>
<evidence type="ECO:0000256" key="6">
    <source>
        <dbReference type="ARBA" id="ARBA00022723"/>
    </source>
</evidence>
<dbReference type="PANTHER" id="PTHR43003">
    <property type="entry name" value="DNA-3-METHYLADENINE GLYCOSYLASE"/>
    <property type="match status" value="1"/>
</dbReference>
<dbReference type="OrthoDB" id="9802228at2"/>
<name>A0A0F6YIE9_9BACT</name>
<reference evidence="15 16" key="1">
    <citation type="submission" date="2015-03" db="EMBL/GenBank/DDBJ databases">
        <title>Genome assembly of Sandaracinus amylolyticus DSM 53668.</title>
        <authorList>
            <person name="Sharma G."/>
            <person name="Subramanian S."/>
        </authorList>
    </citation>
    <scope>NUCLEOTIDE SEQUENCE [LARGE SCALE GENOMIC DNA]</scope>
    <source>
        <strain evidence="15 16">DSM 53668</strain>
    </source>
</reference>
<dbReference type="SUPFAM" id="SSF55945">
    <property type="entry name" value="TATA-box binding protein-like"/>
    <property type="match status" value="1"/>
</dbReference>
<evidence type="ECO:0000256" key="9">
    <source>
        <dbReference type="ARBA" id="ARBA00023015"/>
    </source>
</evidence>
<dbReference type="GO" id="GO:0032259">
    <property type="term" value="P:methylation"/>
    <property type="evidence" value="ECO:0007669"/>
    <property type="project" value="UniProtKB-KW"/>
</dbReference>
<evidence type="ECO:0000256" key="1">
    <source>
        <dbReference type="ARBA" id="ARBA00000086"/>
    </source>
</evidence>
<evidence type="ECO:0000256" key="13">
    <source>
        <dbReference type="ARBA" id="ARBA00023204"/>
    </source>
</evidence>
<dbReference type="PROSITE" id="PS00041">
    <property type="entry name" value="HTH_ARAC_FAMILY_1"/>
    <property type="match status" value="1"/>
</dbReference>
<keyword evidence="4" id="KW-0489">Methyltransferase</keyword>
<dbReference type="GO" id="GO:0032131">
    <property type="term" value="F:alkylated DNA binding"/>
    <property type="evidence" value="ECO:0007669"/>
    <property type="project" value="TreeGrafter"/>
</dbReference>
<dbReference type="SUPFAM" id="SSF57884">
    <property type="entry name" value="Ada DNA repair protein, N-terminal domain (N-Ada 10)"/>
    <property type="match status" value="1"/>
</dbReference>
<keyword evidence="6" id="KW-0479">Metal-binding</keyword>
<dbReference type="GO" id="GO:0003700">
    <property type="term" value="F:DNA-binding transcription factor activity"/>
    <property type="evidence" value="ECO:0007669"/>
    <property type="project" value="InterPro"/>
</dbReference>
<protein>
    <recommendedName>
        <fullName evidence="3">DNA-3-methyladenine glycosylase II</fullName>
        <ecNumber evidence="3">3.2.2.21</ecNumber>
    </recommendedName>
</protein>
<dbReference type="InterPro" id="IPR051912">
    <property type="entry name" value="Alkylbase_DNA_Glycosylase/TA"/>
</dbReference>
<gene>
    <name evidence="15" type="ORF">DB32_003002</name>
</gene>
<evidence type="ECO:0000256" key="3">
    <source>
        <dbReference type="ARBA" id="ARBA00012000"/>
    </source>
</evidence>
<dbReference type="KEGG" id="samy:DB32_003002"/>
<dbReference type="InterPro" id="IPR035451">
    <property type="entry name" value="Ada-like_dom_sf"/>
</dbReference>
<dbReference type="PANTHER" id="PTHR43003:SF13">
    <property type="entry name" value="DNA-3-METHYLADENINE GLYCOSYLASE 2"/>
    <property type="match status" value="1"/>
</dbReference>
<organism evidence="15 16">
    <name type="scientific">Sandaracinus amylolyticus</name>
    <dbReference type="NCBI Taxonomy" id="927083"/>
    <lineage>
        <taxon>Bacteria</taxon>
        <taxon>Pseudomonadati</taxon>
        <taxon>Myxococcota</taxon>
        <taxon>Polyangia</taxon>
        <taxon>Polyangiales</taxon>
        <taxon>Sandaracinaceae</taxon>
        <taxon>Sandaracinus</taxon>
    </lineage>
</organism>
<dbReference type="Gene3D" id="1.10.1670.10">
    <property type="entry name" value="Helix-hairpin-Helix base-excision DNA repair enzymes (C-terminal)"/>
    <property type="match status" value="1"/>
</dbReference>
<dbReference type="GO" id="GO:0006307">
    <property type="term" value="P:DNA alkylation repair"/>
    <property type="evidence" value="ECO:0007669"/>
    <property type="project" value="TreeGrafter"/>
</dbReference>
<dbReference type="InterPro" id="IPR011257">
    <property type="entry name" value="DNA_glycosylase"/>
</dbReference>
<dbReference type="EC" id="3.2.2.21" evidence="3"/>
<dbReference type="SUPFAM" id="SSF46689">
    <property type="entry name" value="Homeodomain-like"/>
    <property type="match status" value="1"/>
</dbReference>
<dbReference type="InterPro" id="IPR003265">
    <property type="entry name" value="HhH-GPD_domain"/>
</dbReference>
<keyword evidence="16" id="KW-1185">Reference proteome</keyword>
<evidence type="ECO:0000256" key="10">
    <source>
        <dbReference type="ARBA" id="ARBA00023125"/>
    </source>
</evidence>
<comment type="catalytic activity">
    <reaction evidence="1">
        <text>Hydrolysis of alkylated DNA, releasing 3-methyladenine, 3-methylguanine, 7-methylguanine and 7-methyladenine.</text>
        <dbReference type="EC" id="3.2.2.21"/>
    </reaction>
</comment>
<dbReference type="EMBL" id="CP011125">
    <property type="protein sequence ID" value="AKF05853.1"/>
    <property type="molecule type" value="Genomic_DNA"/>
</dbReference>
<dbReference type="CDD" id="cd00056">
    <property type="entry name" value="ENDO3c"/>
    <property type="match status" value="1"/>
</dbReference>
<proteinExistence type="predicted"/>
<keyword evidence="8" id="KW-0862">Zinc</keyword>
<keyword evidence="9" id="KW-0805">Transcription regulation</keyword>
<dbReference type="GO" id="GO:0008168">
    <property type="term" value="F:methyltransferase activity"/>
    <property type="evidence" value="ECO:0007669"/>
    <property type="project" value="UniProtKB-KW"/>
</dbReference>
<evidence type="ECO:0000313" key="16">
    <source>
        <dbReference type="Proteomes" id="UP000034883"/>
    </source>
</evidence>